<dbReference type="PANTHER" id="PTHR47572:SF4">
    <property type="entry name" value="LACTONASE DRP35"/>
    <property type="match status" value="1"/>
</dbReference>
<feature type="domain" description="SMP-30/Gluconolactonase/LRE-like region" evidence="4">
    <location>
        <begin position="37"/>
        <end position="293"/>
    </location>
</feature>
<keyword evidence="3" id="KW-0479">Metal-binding</keyword>
<comment type="cofactor">
    <cofactor evidence="3">
        <name>Zn(2+)</name>
        <dbReference type="ChEBI" id="CHEBI:29105"/>
    </cofactor>
    <text evidence="3">Binds 1 divalent metal cation per subunit.</text>
</comment>
<dbReference type="PANTHER" id="PTHR47572">
    <property type="entry name" value="LIPOPROTEIN-RELATED"/>
    <property type="match status" value="1"/>
</dbReference>
<dbReference type="InterPro" id="IPR013658">
    <property type="entry name" value="SGL"/>
</dbReference>
<evidence type="ECO:0000259" key="4">
    <source>
        <dbReference type="Pfam" id="PF08450"/>
    </source>
</evidence>
<organism evidence="5 6">
    <name type="scientific">Bosea lupini</name>
    <dbReference type="NCBI Taxonomy" id="1036779"/>
    <lineage>
        <taxon>Bacteria</taxon>
        <taxon>Pseudomonadati</taxon>
        <taxon>Pseudomonadota</taxon>
        <taxon>Alphaproteobacteria</taxon>
        <taxon>Hyphomicrobiales</taxon>
        <taxon>Boseaceae</taxon>
        <taxon>Bosea</taxon>
    </lineage>
</organism>
<keyword evidence="1" id="KW-0378">Hydrolase</keyword>
<dbReference type="InterPro" id="IPR011042">
    <property type="entry name" value="6-blade_b-propeller_TolB-like"/>
</dbReference>
<dbReference type="Gene3D" id="2.120.10.30">
    <property type="entry name" value="TolB, C-terminal domain"/>
    <property type="match status" value="1"/>
</dbReference>
<sequence length="309" mass="33762">MTFGFIEGFRVEVLDPRFHRIVPGSARMERLWTGARWSEGPAWFPAHQTLVWSDIPNNRMLRYDALTGEVGTFRQPARNSNGNTVDRQGRLVTCEHGGRQVTRTEHDGSVTVLASHYQGKRLNSPNDVVVKSDGAIWFTDPDYGILTDYEGDKAQSEIGRCNVYRIDPHSGEIAIVADDFVKPNGLAFSPDESALYIADTGASHDPENGPRHIRKFAVTGDGATLGASSVFATCTAGLFDGFRFDVEGRLWSSAADGLHVFDPDGTLIGKVLVPEVVANLCFGGPKRNRLFICGTTSLYALMTHTNGVG</sequence>
<feature type="binding site" evidence="3">
    <location>
        <position position="126"/>
    </location>
    <ligand>
        <name>substrate</name>
    </ligand>
</feature>
<keyword evidence="3" id="KW-0862">Zinc</keyword>
<dbReference type="EMBL" id="FOAN01000002">
    <property type="protein sequence ID" value="SEK91198.1"/>
    <property type="molecule type" value="Genomic_DNA"/>
</dbReference>
<evidence type="ECO:0000256" key="1">
    <source>
        <dbReference type="ARBA" id="ARBA00022801"/>
    </source>
</evidence>
<name>A0A1H7KWS9_9HYPH</name>
<protein>
    <submittedName>
        <fullName evidence="5">Gluconolactonase</fullName>
    </submittedName>
</protein>
<dbReference type="Proteomes" id="UP000199664">
    <property type="component" value="Unassembled WGS sequence"/>
</dbReference>
<feature type="active site" description="Proton donor/acceptor" evidence="2">
    <location>
        <position position="240"/>
    </location>
</feature>
<evidence type="ECO:0000313" key="5">
    <source>
        <dbReference type="EMBL" id="SEK91198.1"/>
    </source>
</evidence>
<dbReference type="GO" id="GO:0016787">
    <property type="term" value="F:hydrolase activity"/>
    <property type="evidence" value="ECO:0007669"/>
    <property type="project" value="UniProtKB-KW"/>
</dbReference>
<feature type="binding site" evidence="3">
    <location>
        <position position="39"/>
    </location>
    <ligand>
        <name>a divalent metal cation</name>
        <dbReference type="ChEBI" id="CHEBI:60240"/>
    </ligand>
</feature>
<dbReference type="InterPro" id="IPR051262">
    <property type="entry name" value="SMP-30/CGR1_Lactonase"/>
</dbReference>
<evidence type="ECO:0000313" key="6">
    <source>
        <dbReference type="Proteomes" id="UP000199664"/>
    </source>
</evidence>
<dbReference type="SUPFAM" id="SSF63829">
    <property type="entry name" value="Calcium-dependent phosphotriesterase"/>
    <property type="match status" value="1"/>
</dbReference>
<feature type="binding site" evidence="3">
    <location>
        <position position="240"/>
    </location>
    <ligand>
        <name>a divalent metal cation</name>
        <dbReference type="ChEBI" id="CHEBI:60240"/>
    </ligand>
</feature>
<evidence type="ECO:0000256" key="3">
    <source>
        <dbReference type="PIRSR" id="PIRSR605511-2"/>
    </source>
</evidence>
<keyword evidence="6" id="KW-1185">Reference proteome</keyword>
<reference evidence="6" key="1">
    <citation type="submission" date="2016-10" db="EMBL/GenBank/DDBJ databases">
        <authorList>
            <person name="Varghese N."/>
            <person name="Submissions S."/>
        </authorList>
    </citation>
    <scope>NUCLEOTIDE SEQUENCE [LARGE SCALE GENOMIC DNA]</scope>
    <source>
        <strain evidence="6">LMG 26383,CCUG 61248,R- 45681</strain>
    </source>
</reference>
<feature type="binding site" evidence="3">
    <location>
        <position position="184"/>
    </location>
    <ligand>
        <name>a divalent metal cation</name>
        <dbReference type="ChEBI" id="CHEBI:60240"/>
    </ligand>
</feature>
<gene>
    <name evidence="5" type="ORF">SAMN04515666_102342</name>
</gene>
<dbReference type="GO" id="GO:0046872">
    <property type="term" value="F:metal ion binding"/>
    <property type="evidence" value="ECO:0007669"/>
    <property type="project" value="UniProtKB-KW"/>
</dbReference>
<dbReference type="STRING" id="1036779.SAMN04515666_102342"/>
<dbReference type="AlphaFoldDB" id="A0A1H7KWS9"/>
<accession>A0A1H7KWS9</accession>
<dbReference type="PRINTS" id="PR01790">
    <property type="entry name" value="SMP30FAMILY"/>
</dbReference>
<dbReference type="RefSeq" id="WP_091831290.1">
    <property type="nucleotide sequence ID" value="NZ_FOAN01000002.1"/>
</dbReference>
<evidence type="ECO:0000256" key="2">
    <source>
        <dbReference type="PIRSR" id="PIRSR605511-1"/>
    </source>
</evidence>
<dbReference type="Pfam" id="PF08450">
    <property type="entry name" value="SGL"/>
    <property type="match status" value="1"/>
</dbReference>
<proteinExistence type="predicted"/>
<dbReference type="InterPro" id="IPR005511">
    <property type="entry name" value="SMP-30"/>
</dbReference>
<dbReference type="OrthoDB" id="241638at2"/>